<evidence type="ECO:0000256" key="1">
    <source>
        <dbReference type="SAM" id="MobiDB-lite"/>
    </source>
</evidence>
<evidence type="ECO:0000313" key="2">
    <source>
        <dbReference type="EMBL" id="EPY33865.1"/>
    </source>
</evidence>
<dbReference type="EMBL" id="ATMH01001901">
    <property type="protein sequence ID" value="EPY33865.1"/>
    <property type="molecule type" value="Genomic_DNA"/>
</dbReference>
<name>S9WCR5_9TRYP</name>
<evidence type="ECO:0008006" key="4">
    <source>
        <dbReference type="Google" id="ProtNLM"/>
    </source>
</evidence>
<dbReference type="OrthoDB" id="263777at2759"/>
<gene>
    <name evidence="2" type="ORF">STCU_01901</name>
</gene>
<dbReference type="InterPro" id="IPR008942">
    <property type="entry name" value="ENTH_VHS"/>
</dbReference>
<reference evidence="2 3" key="1">
    <citation type="journal article" date="2013" name="PLoS ONE">
        <title>Predicting the Proteins of Angomonas deanei, Strigomonas culicis and Their Respective Endosymbionts Reveals New Aspects of the Trypanosomatidae Family.</title>
        <authorList>
            <person name="Motta M.C."/>
            <person name="Martins A.C."/>
            <person name="de Souza S.S."/>
            <person name="Catta-Preta C.M."/>
            <person name="Silva R."/>
            <person name="Klein C.C."/>
            <person name="de Almeida L.G."/>
            <person name="de Lima Cunha O."/>
            <person name="Ciapina L.P."/>
            <person name="Brocchi M."/>
            <person name="Colabardini A.C."/>
            <person name="de Araujo Lima B."/>
            <person name="Machado C.R."/>
            <person name="de Almeida Soares C.M."/>
            <person name="Probst C.M."/>
            <person name="de Menezes C.B."/>
            <person name="Thompson C.E."/>
            <person name="Bartholomeu D.C."/>
            <person name="Gradia D.F."/>
            <person name="Pavoni D.P."/>
            <person name="Grisard E.C."/>
            <person name="Fantinatti-Garboggini F."/>
            <person name="Marchini F.K."/>
            <person name="Rodrigues-Luiz G.F."/>
            <person name="Wagner G."/>
            <person name="Goldman G.H."/>
            <person name="Fietto J.L."/>
            <person name="Elias M.C."/>
            <person name="Goldman M.H."/>
            <person name="Sagot M.F."/>
            <person name="Pereira M."/>
            <person name="Stoco P.H."/>
            <person name="de Mendonca-Neto R.P."/>
            <person name="Teixeira S.M."/>
            <person name="Maciel T.E."/>
            <person name="de Oliveira Mendes T.A."/>
            <person name="Urmenyi T.P."/>
            <person name="de Souza W."/>
            <person name="Schenkman S."/>
            <person name="de Vasconcelos A.T."/>
        </authorList>
    </citation>
    <scope>NUCLEOTIDE SEQUENCE [LARGE SCALE GENOMIC DNA]</scope>
</reference>
<organism evidence="2 3">
    <name type="scientific">Strigomonas culicis</name>
    <dbReference type="NCBI Taxonomy" id="28005"/>
    <lineage>
        <taxon>Eukaryota</taxon>
        <taxon>Discoba</taxon>
        <taxon>Euglenozoa</taxon>
        <taxon>Kinetoplastea</taxon>
        <taxon>Metakinetoplastina</taxon>
        <taxon>Trypanosomatida</taxon>
        <taxon>Trypanosomatidae</taxon>
        <taxon>Strigomonadinae</taxon>
        <taxon>Strigomonas</taxon>
    </lineage>
</organism>
<sequence length="265" mass="29075">MNKKTVARRLDLVGTSTGAVVSVATWCSLHASDADLIFGCVAEKLAAEATEDHVRAGLLYVLHEVVLTCASRGAPEAARRGVLSAIGRHLPQAMEHFVRLNVLRVEKTTTTAAFERVLVWWSMLGLFPAAWLDAMHAKLATLHQEDDQRSRTNHAPPSAVQRAHDALCRYRDAKTQYAHAKRKDAATADAEGCLRHLINLRKAVSSGLDSAPTILAWCDAERAELEGHAPEMRTVEQEQPSNVVKTEKPTEPAEGEDEDVLGSFW</sequence>
<feature type="compositionally biased region" description="Acidic residues" evidence="1">
    <location>
        <begin position="253"/>
        <end position="265"/>
    </location>
</feature>
<accession>S9WCR5</accession>
<dbReference type="Proteomes" id="UP000015354">
    <property type="component" value="Unassembled WGS sequence"/>
</dbReference>
<comment type="caution">
    <text evidence="2">The sequence shown here is derived from an EMBL/GenBank/DDBJ whole genome shotgun (WGS) entry which is preliminary data.</text>
</comment>
<feature type="region of interest" description="Disordered" evidence="1">
    <location>
        <begin position="230"/>
        <end position="265"/>
    </location>
</feature>
<evidence type="ECO:0000313" key="3">
    <source>
        <dbReference type="Proteomes" id="UP000015354"/>
    </source>
</evidence>
<proteinExistence type="predicted"/>
<keyword evidence="3" id="KW-1185">Reference proteome</keyword>
<dbReference type="AlphaFoldDB" id="S9WCR5"/>
<protein>
    <recommendedName>
        <fullName evidence="4">CID domain-containing protein</fullName>
    </recommendedName>
</protein>
<dbReference type="Gene3D" id="1.25.40.90">
    <property type="match status" value="1"/>
</dbReference>